<evidence type="ECO:0000313" key="10">
    <source>
        <dbReference type="Proteomes" id="UP000198850"/>
    </source>
</evidence>
<dbReference type="Pfam" id="PF13899">
    <property type="entry name" value="Thioredoxin_7"/>
    <property type="match status" value="1"/>
</dbReference>
<dbReference type="STRING" id="425514.SAMN05443550_101338"/>
<feature type="transmembrane region" description="Helical" evidence="6">
    <location>
        <begin position="263"/>
        <end position="289"/>
    </location>
</feature>
<dbReference type="GO" id="GO:0015035">
    <property type="term" value="F:protein-disulfide reductase activity"/>
    <property type="evidence" value="ECO:0007669"/>
    <property type="project" value="TreeGrafter"/>
</dbReference>
<protein>
    <submittedName>
        <fullName evidence="9">Thiol:disulfide interchange protein DsbD</fullName>
    </submittedName>
</protein>
<evidence type="ECO:0000256" key="5">
    <source>
        <dbReference type="ARBA" id="ARBA00023136"/>
    </source>
</evidence>
<reference evidence="9 10" key="1">
    <citation type="submission" date="2016-10" db="EMBL/GenBank/DDBJ databases">
        <authorList>
            <person name="de Groot N.N."/>
        </authorList>
    </citation>
    <scope>NUCLEOTIDE SEQUENCE [LARGE SCALE GENOMIC DNA]</scope>
    <source>
        <strain evidence="9 10">DSM 19033</strain>
    </source>
</reference>
<keyword evidence="3" id="KW-0201">Cytochrome c-type biogenesis</keyword>
<keyword evidence="4 6" id="KW-1133">Transmembrane helix</keyword>
<dbReference type="InterPro" id="IPR036249">
    <property type="entry name" value="Thioredoxin-like_sf"/>
</dbReference>
<feature type="domain" description="Thiol:disulfide interchange protein DsbD N-terminal" evidence="8">
    <location>
        <begin position="26"/>
        <end position="137"/>
    </location>
</feature>
<organism evidence="9 10">
    <name type="scientific">Pedobacter hartonius</name>
    <dbReference type="NCBI Taxonomy" id="425514"/>
    <lineage>
        <taxon>Bacteria</taxon>
        <taxon>Pseudomonadati</taxon>
        <taxon>Bacteroidota</taxon>
        <taxon>Sphingobacteriia</taxon>
        <taxon>Sphingobacteriales</taxon>
        <taxon>Sphingobacteriaceae</taxon>
        <taxon>Pedobacter</taxon>
    </lineage>
</organism>
<feature type="transmembrane region" description="Helical" evidence="6">
    <location>
        <begin position="446"/>
        <end position="467"/>
    </location>
</feature>
<dbReference type="GO" id="GO:0017004">
    <property type="term" value="P:cytochrome complex assembly"/>
    <property type="evidence" value="ECO:0007669"/>
    <property type="project" value="UniProtKB-KW"/>
</dbReference>
<dbReference type="EMBL" id="FNRA01000001">
    <property type="protein sequence ID" value="SDZ88930.1"/>
    <property type="molecule type" value="Genomic_DNA"/>
</dbReference>
<evidence type="ECO:0000259" key="8">
    <source>
        <dbReference type="Pfam" id="PF11412"/>
    </source>
</evidence>
<feature type="transmembrane region" description="Helical" evidence="6">
    <location>
        <begin position="301"/>
        <end position="324"/>
    </location>
</feature>
<evidence type="ECO:0000256" key="6">
    <source>
        <dbReference type="SAM" id="Phobius"/>
    </source>
</evidence>
<dbReference type="SUPFAM" id="SSF52833">
    <property type="entry name" value="Thioredoxin-like"/>
    <property type="match status" value="1"/>
</dbReference>
<evidence type="ECO:0000256" key="4">
    <source>
        <dbReference type="ARBA" id="ARBA00022989"/>
    </source>
</evidence>
<name>A0A1H3WPP2_9SPHI</name>
<accession>A0A1H3WPP2</accession>
<dbReference type="InterPro" id="IPR036929">
    <property type="entry name" value="DsbDN_sf"/>
</dbReference>
<proteinExistence type="predicted"/>
<comment type="subcellular location">
    <subcellularLocation>
        <location evidence="1">Membrane</location>
        <topology evidence="1">Multi-pass membrane protein</topology>
    </subcellularLocation>
</comment>
<feature type="transmembrane region" description="Helical" evidence="6">
    <location>
        <begin position="336"/>
        <end position="360"/>
    </location>
</feature>
<dbReference type="Pfam" id="PF02683">
    <property type="entry name" value="DsbD_TM"/>
    <property type="match status" value="1"/>
</dbReference>
<dbReference type="Gene3D" id="2.60.40.1250">
    <property type="entry name" value="Thiol:disulfide interchange protein DsbD, N-terminal domain"/>
    <property type="match status" value="1"/>
</dbReference>
<feature type="domain" description="Cytochrome C biogenesis protein transmembrane" evidence="7">
    <location>
        <begin position="184"/>
        <end position="392"/>
    </location>
</feature>
<dbReference type="GO" id="GO:0016020">
    <property type="term" value="C:membrane"/>
    <property type="evidence" value="ECO:0007669"/>
    <property type="project" value="UniProtKB-SubCell"/>
</dbReference>
<dbReference type="Proteomes" id="UP000198850">
    <property type="component" value="Unassembled WGS sequence"/>
</dbReference>
<dbReference type="Gene3D" id="3.40.30.10">
    <property type="entry name" value="Glutaredoxin"/>
    <property type="match status" value="1"/>
</dbReference>
<evidence type="ECO:0000313" key="9">
    <source>
        <dbReference type="EMBL" id="SDZ88930.1"/>
    </source>
</evidence>
<evidence type="ECO:0000256" key="3">
    <source>
        <dbReference type="ARBA" id="ARBA00022748"/>
    </source>
</evidence>
<feature type="transmembrane region" description="Helical" evidence="6">
    <location>
        <begin position="225"/>
        <end position="251"/>
    </location>
</feature>
<dbReference type="InterPro" id="IPR003834">
    <property type="entry name" value="Cyt_c_assmbl_TM_dom"/>
</dbReference>
<keyword evidence="5 6" id="KW-0472">Membrane</keyword>
<feature type="transmembrane region" description="Helical" evidence="6">
    <location>
        <begin position="372"/>
        <end position="393"/>
    </location>
</feature>
<dbReference type="PANTHER" id="PTHR32234">
    <property type="entry name" value="THIOL:DISULFIDE INTERCHANGE PROTEIN DSBD"/>
    <property type="match status" value="1"/>
</dbReference>
<keyword evidence="2 6" id="KW-0812">Transmembrane</keyword>
<evidence type="ECO:0000256" key="1">
    <source>
        <dbReference type="ARBA" id="ARBA00004141"/>
    </source>
</evidence>
<evidence type="ECO:0000256" key="2">
    <source>
        <dbReference type="ARBA" id="ARBA00022692"/>
    </source>
</evidence>
<gene>
    <name evidence="9" type="ORF">SAMN05443550_101338</name>
</gene>
<dbReference type="Pfam" id="PF11412">
    <property type="entry name" value="DsbD_N"/>
    <property type="match status" value="1"/>
</dbReference>
<dbReference type="AlphaFoldDB" id="A0A1H3WPP2"/>
<evidence type="ECO:0000259" key="7">
    <source>
        <dbReference type="Pfam" id="PF02683"/>
    </source>
</evidence>
<sequence>MLFCLLSLQAFAKIDTPVHWKFKSTNIAKDQYAVTFTAQIDKGWHLYSQFLKSGGPIPTSFKFDNLPSASLVGKVTEKPAALKGFDQSFGMTIEYHEHEVTFTQLVHTTDPQAHLTGALTFMVCSGQKCLPPSDVSFDIPVSGAVTASGSSSKQLNSQKVTAAVAKPVAAHASAAGDHSLLGIFIAGFIGGLAAFFLPCIYPMVPLTVSFFTKRSGTRAQGIRAAAIYGLSIIAIYVGLGLLITAIFGASALNEAASSASFNLLFFAILLVFAFSFLGAFEITLPSFFVNKMDEKSDSGGWIGLFFMAFTLSLVSFSCTGPLIGTLLVEAVSKGSYLGPALGMFGFSFALALPFTLFAIFPSWLKGLPKSGGWLNSVKVCLGLLELALAFKYLTNVDLAYHWGLISRDLFLVIWIIIFSILALYLLGKIRLSHDSEVSSLSLPRLVLAMVTLIFTLYLVPGLFGAPLKGISGWLPPQSTQQFTMSGNGTGSDTKPSTGHKYAGLFHAPDNIDAFYDYDEGLAYAKKVNKPVLLDFTGWSCTNCRKMEASVWSDPEVLKRLKNDYVLISLYVDDRTGLSESEKYVSKVSAKAIGTIGQKWSDLQETRFDTNAQPFYVVLGPDGQPAAEPRAFDLNVQAYTNFLDKGINAAKKSLIVQNLN</sequence>
<dbReference type="InterPro" id="IPR028250">
    <property type="entry name" value="DsbDN"/>
</dbReference>
<feature type="transmembrane region" description="Helical" evidence="6">
    <location>
        <begin position="405"/>
        <end position="426"/>
    </location>
</feature>
<dbReference type="GO" id="GO:0045454">
    <property type="term" value="P:cell redox homeostasis"/>
    <property type="evidence" value="ECO:0007669"/>
    <property type="project" value="TreeGrafter"/>
</dbReference>
<dbReference type="PANTHER" id="PTHR32234:SF0">
    <property type="entry name" value="THIOL:DISULFIDE INTERCHANGE PROTEIN DSBD"/>
    <property type="match status" value="1"/>
</dbReference>
<feature type="transmembrane region" description="Helical" evidence="6">
    <location>
        <begin position="180"/>
        <end position="204"/>
    </location>
</feature>
<keyword evidence="10" id="KW-1185">Reference proteome</keyword>